<reference evidence="2 3" key="1">
    <citation type="submission" date="2018-04" db="EMBL/GenBank/DDBJ databases">
        <title>WGS assembly of Panicum hallii var. hallii HAL2.</title>
        <authorList>
            <person name="Lovell J."/>
            <person name="Jenkins J."/>
            <person name="Lowry D."/>
            <person name="Mamidi S."/>
            <person name="Sreedasyam A."/>
            <person name="Weng X."/>
            <person name="Barry K."/>
            <person name="Bonette J."/>
            <person name="Campitelli B."/>
            <person name="Daum C."/>
            <person name="Gordon S."/>
            <person name="Gould B."/>
            <person name="Lipzen A."/>
            <person name="MacQueen A."/>
            <person name="Palacio-Mejia J."/>
            <person name="Plott C."/>
            <person name="Shakirov E."/>
            <person name="Shu S."/>
            <person name="Yoshinaga Y."/>
            <person name="Zane M."/>
            <person name="Rokhsar D."/>
            <person name="Grimwood J."/>
            <person name="Schmutz J."/>
            <person name="Juenger T."/>
        </authorList>
    </citation>
    <scope>NUCLEOTIDE SEQUENCE [LARGE SCALE GENOMIC DNA]</scope>
    <source>
        <strain evidence="3">cv. HAL2</strain>
    </source>
</reference>
<gene>
    <name evidence="2" type="ORF">GQ55_5G152200</name>
</gene>
<name>A0A2T7DGK2_9POAL</name>
<proteinExistence type="predicted"/>
<dbReference type="Gramene" id="PUZ54698">
    <property type="protein sequence ID" value="PUZ54698"/>
    <property type="gene ID" value="GQ55_5G152200"/>
</dbReference>
<feature type="compositionally biased region" description="Low complexity" evidence="1">
    <location>
        <begin position="31"/>
        <end position="48"/>
    </location>
</feature>
<dbReference type="Proteomes" id="UP000244336">
    <property type="component" value="Chromosome 5"/>
</dbReference>
<evidence type="ECO:0000256" key="1">
    <source>
        <dbReference type="SAM" id="MobiDB-lite"/>
    </source>
</evidence>
<keyword evidence="3" id="KW-1185">Reference proteome</keyword>
<feature type="region of interest" description="Disordered" evidence="1">
    <location>
        <begin position="31"/>
        <end position="113"/>
    </location>
</feature>
<organism evidence="2 3">
    <name type="scientific">Panicum hallii var. hallii</name>
    <dbReference type="NCBI Taxonomy" id="1504633"/>
    <lineage>
        <taxon>Eukaryota</taxon>
        <taxon>Viridiplantae</taxon>
        <taxon>Streptophyta</taxon>
        <taxon>Embryophyta</taxon>
        <taxon>Tracheophyta</taxon>
        <taxon>Spermatophyta</taxon>
        <taxon>Magnoliopsida</taxon>
        <taxon>Liliopsida</taxon>
        <taxon>Poales</taxon>
        <taxon>Poaceae</taxon>
        <taxon>PACMAD clade</taxon>
        <taxon>Panicoideae</taxon>
        <taxon>Panicodae</taxon>
        <taxon>Paniceae</taxon>
        <taxon>Panicinae</taxon>
        <taxon>Panicum</taxon>
        <taxon>Panicum sect. Panicum</taxon>
    </lineage>
</organism>
<protein>
    <submittedName>
        <fullName evidence="2">Uncharacterized protein</fullName>
    </submittedName>
</protein>
<evidence type="ECO:0000313" key="3">
    <source>
        <dbReference type="Proteomes" id="UP000244336"/>
    </source>
</evidence>
<dbReference type="AlphaFoldDB" id="A0A2T7DGK2"/>
<dbReference type="EMBL" id="CM009753">
    <property type="protein sequence ID" value="PUZ54698.1"/>
    <property type="molecule type" value="Genomic_DNA"/>
</dbReference>
<sequence length="113" mass="11952">MTQEQSSRNCLVLASNDPFRAGASILKLASPPSFPPSASAPLPRAVSPALPPRRARAPHGAAALLMPRGVGSGAAATNPSRVRRRSPIPRRPIRRRGSSPARFGVSSRFVLPR</sequence>
<evidence type="ECO:0000313" key="2">
    <source>
        <dbReference type="EMBL" id="PUZ54698.1"/>
    </source>
</evidence>
<feature type="compositionally biased region" description="Basic residues" evidence="1">
    <location>
        <begin position="81"/>
        <end position="97"/>
    </location>
</feature>
<accession>A0A2T7DGK2</accession>